<dbReference type="PANTHER" id="PTHR37461:SF1">
    <property type="entry name" value="ANTI-SIGMA-K FACTOR RSKA"/>
    <property type="match status" value="1"/>
</dbReference>
<evidence type="ECO:0000256" key="1">
    <source>
        <dbReference type="ARBA" id="ARBA00004167"/>
    </source>
</evidence>
<feature type="transmembrane region" description="Helical" evidence="11">
    <location>
        <begin position="89"/>
        <end position="113"/>
    </location>
</feature>
<evidence type="ECO:0000256" key="8">
    <source>
        <dbReference type="ARBA" id="ARBA00023163"/>
    </source>
</evidence>
<dbReference type="PANTHER" id="PTHR37461">
    <property type="entry name" value="ANTI-SIGMA-K FACTOR RSKA"/>
    <property type="match status" value="1"/>
</dbReference>
<keyword evidence="7 11" id="KW-0472">Membrane</keyword>
<dbReference type="GO" id="GO:0016989">
    <property type="term" value="F:sigma factor antagonist activity"/>
    <property type="evidence" value="ECO:0007669"/>
    <property type="project" value="TreeGrafter"/>
</dbReference>
<evidence type="ECO:0000256" key="2">
    <source>
        <dbReference type="ARBA" id="ARBA00004236"/>
    </source>
</evidence>
<evidence type="ECO:0000256" key="6">
    <source>
        <dbReference type="ARBA" id="ARBA00023015"/>
    </source>
</evidence>
<evidence type="ECO:0000313" key="14">
    <source>
        <dbReference type="EMBL" id="RZQ63284.1"/>
    </source>
</evidence>
<gene>
    <name evidence="14" type="ORF">EWH70_16230</name>
</gene>
<feature type="domain" description="Anti-sigma-K factor RskA N-terminal" evidence="13">
    <location>
        <begin position="3"/>
        <end position="42"/>
    </location>
</feature>
<dbReference type="Gene3D" id="1.10.10.1320">
    <property type="entry name" value="Anti-sigma factor, zinc-finger domain"/>
    <property type="match status" value="1"/>
</dbReference>
<keyword evidence="5 11" id="KW-1133">Transmembrane helix</keyword>
<dbReference type="Pfam" id="PF10099">
    <property type="entry name" value="RskA_C"/>
    <property type="match status" value="1"/>
</dbReference>
<dbReference type="InterPro" id="IPR018764">
    <property type="entry name" value="RskA_C"/>
</dbReference>
<feature type="domain" description="Anti-sigma K factor RskA C-terminal" evidence="12">
    <location>
        <begin position="93"/>
        <end position="242"/>
    </location>
</feature>
<evidence type="ECO:0000256" key="9">
    <source>
        <dbReference type="ARBA" id="ARBA00029829"/>
    </source>
</evidence>
<dbReference type="EMBL" id="SFCC01000007">
    <property type="protein sequence ID" value="RZQ63284.1"/>
    <property type="molecule type" value="Genomic_DNA"/>
</dbReference>
<dbReference type="InterPro" id="IPR053877">
    <property type="entry name" value="RskA_N"/>
</dbReference>
<dbReference type="OrthoDB" id="153510at2"/>
<comment type="caution">
    <text evidence="14">The sequence shown here is derived from an EMBL/GenBank/DDBJ whole genome shotgun (WGS) entry which is preliminary data.</text>
</comment>
<sequence length="249" mass="25865">MHALTGAYALDALTEHERAQFERHLAECPSCAQEVRELTATAARLGSAVAEEPPPALRDRVLAEIGDTRQVPPIAAADRVRRRAGAPRWAVWVSAAAAVAGLAAAGIFGGIALDRQGDLDAAQRQLADARQRYAPMGQLLAAPDVRTVHAVSATGGSGTVLMSPSLDRVAFLAHGLPERAADRDYQVWLMPADGSDPRSIGLVTGGSAPGSVVTAQGLAGVAKLGLTVEPRGGSPRPTTQPILVVPMRT</sequence>
<evidence type="ECO:0000256" key="10">
    <source>
        <dbReference type="ARBA" id="ARBA00030803"/>
    </source>
</evidence>
<keyword evidence="15" id="KW-1185">Reference proteome</keyword>
<evidence type="ECO:0000259" key="13">
    <source>
        <dbReference type="Pfam" id="PF22618"/>
    </source>
</evidence>
<protein>
    <recommendedName>
        <fullName evidence="10">Regulator of SigK</fullName>
    </recommendedName>
    <alternativeName>
        <fullName evidence="9">Sigma-K anti-sigma factor RskA</fullName>
    </alternativeName>
</protein>
<dbReference type="GO" id="GO:0006417">
    <property type="term" value="P:regulation of translation"/>
    <property type="evidence" value="ECO:0007669"/>
    <property type="project" value="TreeGrafter"/>
</dbReference>
<dbReference type="Proteomes" id="UP000292003">
    <property type="component" value="Unassembled WGS sequence"/>
</dbReference>
<reference evidence="14 15" key="1">
    <citation type="submission" date="2019-02" db="EMBL/GenBank/DDBJ databases">
        <title>Draft genome sequence of Amycolatopsis sp. 8-3EHSu isolated from roots of Suaeda maritima.</title>
        <authorList>
            <person name="Duangmal K."/>
            <person name="Chantavorakit T."/>
        </authorList>
    </citation>
    <scope>NUCLEOTIDE SEQUENCE [LARGE SCALE GENOMIC DNA]</scope>
    <source>
        <strain evidence="14 15">8-3EHSu</strain>
    </source>
</reference>
<keyword evidence="8" id="KW-0804">Transcription</keyword>
<name>A0A4Q7JAP3_9PSEU</name>
<evidence type="ECO:0000256" key="3">
    <source>
        <dbReference type="ARBA" id="ARBA00022475"/>
    </source>
</evidence>
<evidence type="ECO:0000256" key="4">
    <source>
        <dbReference type="ARBA" id="ARBA00022692"/>
    </source>
</evidence>
<accession>A0A4Q7JAP3</accession>
<evidence type="ECO:0000256" key="5">
    <source>
        <dbReference type="ARBA" id="ARBA00022989"/>
    </source>
</evidence>
<keyword evidence="4 11" id="KW-0812">Transmembrane</keyword>
<dbReference type="InterPro" id="IPR041916">
    <property type="entry name" value="Anti_sigma_zinc_sf"/>
</dbReference>
<keyword evidence="3" id="KW-1003">Cell membrane</keyword>
<comment type="subcellular location">
    <subcellularLocation>
        <location evidence="2">Cell membrane</location>
    </subcellularLocation>
    <subcellularLocation>
        <location evidence="1">Membrane</location>
        <topology evidence="1">Single-pass membrane protein</topology>
    </subcellularLocation>
</comment>
<proteinExistence type="predicted"/>
<dbReference type="Pfam" id="PF22618">
    <property type="entry name" value="RskA_N"/>
    <property type="match status" value="1"/>
</dbReference>
<organism evidence="14 15">
    <name type="scientific">Amycolatopsis suaedae</name>
    <dbReference type="NCBI Taxonomy" id="2510978"/>
    <lineage>
        <taxon>Bacteria</taxon>
        <taxon>Bacillati</taxon>
        <taxon>Actinomycetota</taxon>
        <taxon>Actinomycetes</taxon>
        <taxon>Pseudonocardiales</taxon>
        <taxon>Pseudonocardiaceae</taxon>
        <taxon>Amycolatopsis</taxon>
    </lineage>
</organism>
<dbReference type="AlphaFoldDB" id="A0A4Q7JAP3"/>
<dbReference type="GO" id="GO:0005886">
    <property type="term" value="C:plasma membrane"/>
    <property type="evidence" value="ECO:0007669"/>
    <property type="project" value="UniProtKB-SubCell"/>
</dbReference>
<evidence type="ECO:0000256" key="7">
    <source>
        <dbReference type="ARBA" id="ARBA00023136"/>
    </source>
</evidence>
<evidence type="ECO:0000313" key="15">
    <source>
        <dbReference type="Proteomes" id="UP000292003"/>
    </source>
</evidence>
<dbReference type="InterPro" id="IPR051474">
    <property type="entry name" value="Anti-sigma-K/W_factor"/>
</dbReference>
<evidence type="ECO:0000259" key="12">
    <source>
        <dbReference type="Pfam" id="PF10099"/>
    </source>
</evidence>
<keyword evidence="6" id="KW-0805">Transcription regulation</keyword>
<evidence type="ECO:0000256" key="11">
    <source>
        <dbReference type="SAM" id="Phobius"/>
    </source>
</evidence>